<dbReference type="GeneID" id="63792478"/>
<evidence type="ECO:0000313" key="2">
    <source>
        <dbReference type="EMBL" id="RAO67250.1"/>
    </source>
</evidence>
<evidence type="ECO:0000256" key="1">
    <source>
        <dbReference type="SAM" id="MobiDB-lite"/>
    </source>
</evidence>
<feature type="compositionally biased region" description="Basic and acidic residues" evidence="1">
    <location>
        <begin position="190"/>
        <end position="211"/>
    </location>
</feature>
<comment type="caution">
    <text evidence="2">The sequence shown here is derived from an EMBL/GenBank/DDBJ whole genome shotgun (WGS) entry which is preliminary data.</text>
</comment>
<keyword evidence="3" id="KW-1185">Reference proteome</keyword>
<feature type="region of interest" description="Disordered" evidence="1">
    <location>
        <begin position="1"/>
        <end position="145"/>
    </location>
</feature>
<proteinExistence type="predicted"/>
<feature type="region of interest" description="Disordered" evidence="1">
    <location>
        <begin position="169"/>
        <end position="224"/>
    </location>
</feature>
<protein>
    <submittedName>
        <fullName evidence="2">Uncharacterized protein</fullName>
    </submittedName>
</protein>
<feature type="compositionally biased region" description="Low complexity" evidence="1">
    <location>
        <begin position="40"/>
        <end position="52"/>
    </location>
</feature>
<gene>
    <name evidence="2" type="ORF">BHQ10_003262</name>
</gene>
<reference evidence="2 3" key="1">
    <citation type="journal article" date="2017" name="Biotechnol. Biofuels">
        <title>Differential beta-glucosidase expression as a function of carbon source availability in Talaromyces amestolkiae: a genomic and proteomic approach.</title>
        <authorList>
            <person name="de Eugenio L.I."/>
            <person name="Mendez-Liter J.A."/>
            <person name="Nieto-Dominguez M."/>
            <person name="Alonso L."/>
            <person name="Gil-Munoz J."/>
            <person name="Barriuso J."/>
            <person name="Prieto A."/>
            <person name="Martinez M.J."/>
        </authorList>
    </citation>
    <scope>NUCLEOTIDE SEQUENCE [LARGE SCALE GENOMIC DNA]</scope>
    <source>
        <strain evidence="2 3">CIB</strain>
    </source>
</reference>
<dbReference type="AlphaFoldDB" id="A0A364KUL7"/>
<dbReference type="OrthoDB" id="5414950at2759"/>
<name>A0A364KUL7_TALAM</name>
<dbReference type="EMBL" id="MIKG01000005">
    <property type="protein sequence ID" value="RAO67250.1"/>
    <property type="molecule type" value="Genomic_DNA"/>
</dbReference>
<feature type="compositionally biased region" description="Acidic residues" evidence="1">
    <location>
        <begin position="76"/>
        <end position="89"/>
    </location>
</feature>
<sequence length="224" mass="24752">MDNDPPNDERSKISRPKEPEYLPAKTFQGHALTRAKKLGSPIHSNESSSSASMTTPTIRALVVDVDGPTTSHHEDINDDEGDDEYEEDVSSSGSSTPKASRQSSFSASSYSLGNPPAYIIERPSTPRASLRRSEQSYSLSPTLPAVAYSPPAYECYGYGYANRQRRVNESMEKVRPAQSEQEVLDAMIDDLARGSQRNDQDGDDGPTERGLELNPARSLRRERR</sequence>
<accession>A0A364KUL7</accession>
<evidence type="ECO:0000313" key="3">
    <source>
        <dbReference type="Proteomes" id="UP000249363"/>
    </source>
</evidence>
<dbReference type="Proteomes" id="UP000249363">
    <property type="component" value="Unassembled WGS sequence"/>
</dbReference>
<feature type="compositionally biased region" description="Basic and acidic residues" evidence="1">
    <location>
        <begin position="7"/>
        <end position="20"/>
    </location>
</feature>
<dbReference type="RefSeq" id="XP_040731766.1">
    <property type="nucleotide sequence ID" value="XM_040875499.1"/>
</dbReference>
<organism evidence="2 3">
    <name type="scientific">Talaromyces amestolkiae</name>
    <dbReference type="NCBI Taxonomy" id="1196081"/>
    <lineage>
        <taxon>Eukaryota</taxon>
        <taxon>Fungi</taxon>
        <taxon>Dikarya</taxon>
        <taxon>Ascomycota</taxon>
        <taxon>Pezizomycotina</taxon>
        <taxon>Eurotiomycetes</taxon>
        <taxon>Eurotiomycetidae</taxon>
        <taxon>Eurotiales</taxon>
        <taxon>Trichocomaceae</taxon>
        <taxon>Talaromyces</taxon>
        <taxon>Talaromyces sect. Talaromyces</taxon>
    </lineage>
</organism>
<feature type="compositionally biased region" description="Low complexity" evidence="1">
    <location>
        <begin position="90"/>
        <end position="111"/>
    </location>
</feature>